<evidence type="ECO:0000313" key="8">
    <source>
        <dbReference type="EMBL" id="QHI69652.1"/>
    </source>
</evidence>
<evidence type="ECO:0000256" key="6">
    <source>
        <dbReference type="ARBA" id="ARBA00023136"/>
    </source>
</evidence>
<dbReference type="AlphaFoldDB" id="A0A6P1M6K9"/>
<evidence type="ECO:0000256" key="2">
    <source>
        <dbReference type="ARBA" id="ARBA00008163"/>
    </source>
</evidence>
<evidence type="ECO:0000256" key="7">
    <source>
        <dbReference type="ARBA" id="ARBA00023237"/>
    </source>
</evidence>
<dbReference type="KEGG" id="taer:GT409_09340"/>
<comment type="subcellular location">
    <subcellularLocation>
        <location evidence="1">Cell outer membrane</location>
        <topology evidence="1">Multi-pass membrane protein</topology>
    </subcellularLocation>
</comment>
<dbReference type="RefSeq" id="WP_160628834.1">
    <property type="nucleotide sequence ID" value="NZ_CP047593.1"/>
</dbReference>
<dbReference type="PANTHER" id="PTHR35093">
    <property type="entry name" value="OUTER MEMBRANE PROTEIN NMB0088-RELATED"/>
    <property type="match status" value="1"/>
</dbReference>
<evidence type="ECO:0000313" key="9">
    <source>
        <dbReference type="Proteomes" id="UP000464954"/>
    </source>
</evidence>
<keyword evidence="3" id="KW-1134">Transmembrane beta strand</keyword>
<evidence type="ECO:0000256" key="4">
    <source>
        <dbReference type="ARBA" id="ARBA00022692"/>
    </source>
</evidence>
<dbReference type="Gene3D" id="2.40.160.60">
    <property type="entry name" value="Outer membrane protein transport protein (OMPP1/FadL/TodX)"/>
    <property type="match status" value="1"/>
</dbReference>
<organism evidence="8 9">
    <name type="scientific">Tichowtungia aerotolerans</name>
    <dbReference type="NCBI Taxonomy" id="2697043"/>
    <lineage>
        <taxon>Bacteria</taxon>
        <taxon>Pseudomonadati</taxon>
        <taxon>Kiritimatiellota</taxon>
        <taxon>Tichowtungiia</taxon>
        <taxon>Tichowtungiales</taxon>
        <taxon>Tichowtungiaceae</taxon>
        <taxon>Tichowtungia</taxon>
    </lineage>
</organism>
<keyword evidence="4" id="KW-0812">Transmembrane</keyword>
<evidence type="ECO:0000256" key="3">
    <source>
        <dbReference type="ARBA" id="ARBA00022452"/>
    </source>
</evidence>
<dbReference type="Pfam" id="PF03349">
    <property type="entry name" value="Toluene_X"/>
    <property type="match status" value="1"/>
</dbReference>
<evidence type="ECO:0008006" key="10">
    <source>
        <dbReference type="Google" id="ProtNLM"/>
    </source>
</evidence>
<gene>
    <name evidence="8" type="ORF">GT409_09340</name>
</gene>
<dbReference type="EMBL" id="CP047593">
    <property type="protein sequence ID" value="QHI69652.1"/>
    <property type="molecule type" value="Genomic_DNA"/>
</dbReference>
<keyword evidence="6" id="KW-0472">Membrane</keyword>
<protein>
    <recommendedName>
        <fullName evidence="10">Transporter</fullName>
    </recommendedName>
</protein>
<sequence>MLHPNRILTSSILLSIFAQTCIFADGYRNPPEGAAAIGAFGGHRAFADDANATIHNSANLVDLEEPMLQINTTIGYGETEFQNTIGSDRTENPWFAIPGLSIATPIKDGKYAFGFSSYIAFGRSVQWGSSSPFALNGYPYEGSMMVADFTPNFAIRLTDSISFGIGPDIYYGEVEQKQFLYGFAGLPAGTHSKLTADGTALGWNCALTWKMTDRQRLAATYRSPFTIKYEGDNEYSYGGNTLLKSDVNAKIEYPTIVGLAYGLELTDTLRTEINAEWLEFSQYQNLTINDSALPVAVVAQQKLKDTWTIGIGGEWDFSEHWTARSGFMYLKNPTPNKTYGTLGPDENQGVLSLGLGYENEKYLFDIGYAVGLFGGRAVSGSVNSPDGDYDYNVHLISLSCGYKF</sequence>
<proteinExistence type="inferred from homology"/>
<dbReference type="PANTHER" id="PTHR35093:SF8">
    <property type="entry name" value="OUTER MEMBRANE PROTEIN NMB0088-RELATED"/>
    <property type="match status" value="1"/>
</dbReference>
<dbReference type="GO" id="GO:0015483">
    <property type="term" value="F:long-chain fatty acid transporting porin activity"/>
    <property type="evidence" value="ECO:0007669"/>
    <property type="project" value="TreeGrafter"/>
</dbReference>
<keyword evidence="7" id="KW-0998">Cell outer membrane</keyword>
<evidence type="ECO:0000256" key="1">
    <source>
        <dbReference type="ARBA" id="ARBA00004571"/>
    </source>
</evidence>
<reference evidence="8 9" key="1">
    <citation type="submission" date="2020-01" db="EMBL/GenBank/DDBJ databases">
        <title>Ponticoccus aerotolerans gen. nov., sp. nov., an anaerobic bacterium and proposal of Ponticoccusceae fam. nov., Ponticoccusles ord. nov. and Ponticoccuse classis nov. in the phylum Kiritimatiellaeota.</title>
        <authorList>
            <person name="Zhou L.Y."/>
            <person name="Du Z.J."/>
        </authorList>
    </citation>
    <scope>NUCLEOTIDE SEQUENCE [LARGE SCALE GENOMIC DNA]</scope>
    <source>
        <strain evidence="8 9">S-5007</strain>
    </source>
</reference>
<dbReference type="GO" id="GO:0009279">
    <property type="term" value="C:cell outer membrane"/>
    <property type="evidence" value="ECO:0007669"/>
    <property type="project" value="UniProtKB-SubCell"/>
</dbReference>
<accession>A0A6P1M6K9</accession>
<evidence type="ECO:0000256" key="5">
    <source>
        <dbReference type="ARBA" id="ARBA00022729"/>
    </source>
</evidence>
<keyword evidence="9" id="KW-1185">Reference proteome</keyword>
<dbReference type="Proteomes" id="UP000464954">
    <property type="component" value="Chromosome"/>
</dbReference>
<dbReference type="InterPro" id="IPR005017">
    <property type="entry name" value="OMPP1/FadL/TodX"/>
</dbReference>
<name>A0A6P1M6K9_9BACT</name>
<keyword evidence="5" id="KW-0732">Signal</keyword>
<dbReference type="SUPFAM" id="SSF56935">
    <property type="entry name" value="Porins"/>
    <property type="match status" value="1"/>
</dbReference>
<comment type="similarity">
    <text evidence="2">Belongs to the OmpP1/FadL family.</text>
</comment>